<organism evidence="1 2">
    <name type="scientific">Haladaptatus pallidirubidus</name>
    <dbReference type="NCBI Taxonomy" id="1008152"/>
    <lineage>
        <taxon>Archaea</taxon>
        <taxon>Methanobacteriati</taxon>
        <taxon>Methanobacteriota</taxon>
        <taxon>Stenosarchaea group</taxon>
        <taxon>Halobacteria</taxon>
        <taxon>Halobacteriales</taxon>
        <taxon>Haladaptataceae</taxon>
        <taxon>Haladaptatus</taxon>
    </lineage>
</organism>
<dbReference type="RefSeq" id="WP_227776581.1">
    <property type="nucleotide sequence ID" value="NZ_BAABKX010000001.1"/>
</dbReference>
<reference evidence="1 2" key="1">
    <citation type="journal article" date="2019" name="Int. J. Syst. Evol. Microbiol.">
        <title>The Global Catalogue of Microorganisms (GCM) 10K type strain sequencing project: providing services to taxonomists for standard genome sequencing and annotation.</title>
        <authorList>
            <consortium name="The Broad Institute Genomics Platform"/>
            <consortium name="The Broad Institute Genome Sequencing Center for Infectious Disease"/>
            <person name="Wu L."/>
            <person name="Ma J."/>
        </authorList>
    </citation>
    <scope>NUCLEOTIDE SEQUENCE [LARGE SCALE GENOMIC DNA]</scope>
    <source>
        <strain evidence="1 2">JCM 17504</strain>
    </source>
</reference>
<name>A0AAV3UG44_9EURY</name>
<comment type="caution">
    <text evidence="1">The sequence shown here is derived from an EMBL/GenBank/DDBJ whole genome shotgun (WGS) entry which is preliminary data.</text>
</comment>
<proteinExistence type="predicted"/>
<keyword evidence="2" id="KW-1185">Reference proteome</keyword>
<dbReference type="AlphaFoldDB" id="A0AAV3UG44"/>
<dbReference type="EMBL" id="BAABKX010000001">
    <property type="protein sequence ID" value="GAA5047524.1"/>
    <property type="molecule type" value="Genomic_DNA"/>
</dbReference>
<dbReference type="Proteomes" id="UP001501729">
    <property type="component" value="Unassembled WGS sequence"/>
</dbReference>
<evidence type="ECO:0000313" key="1">
    <source>
        <dbReference type="EMBL" id="GAA5047524.1"/>
    </source>
</evidence>
<sequence length="142" mass="15887">MKDDRERANEPSELIDATSVGPPSLESVFNVLTRQTGERPPIGTALLFTRDYHPHVPFRVLGNLPATITVAILDEPPDGVQVLSQPDDYNGYVITYEIYGTPIYTFLFTRQFLPTGDRLRLGEDATYFSTNLNLLEVSILQA</sequence>
<protein>
    <submittedName>
        <fullName evidence="1">Uncharacterized protein</fullName>
    </submittedName>
</protein>
<evidence type="ECO:0000313" key="2">
    <source>
        <dbReference type="Proteomes" id="UP001501729"/>
    </source>
</evidence>
<gene>
    <name evidence="1" type="ORF">GCM10025751_18210</name>
</gene>
<dbReference type="GeneID" id="68612415"/>
<accession>A0AAV3UG44</accession>